<dbReference type="CDD" id="cd00198">
    <property type="entry name" value="vWFA"/>
    <property type="match status" value="1"/>
</dbReference>
<gene>
    <name evidence="7" type="ORF">CC86DRAFT_421855</name>
</gene>
<dbReference type="SUPFAM" id="SSF57850">
    <property type="entry name" value="RING/U-box"/>
    <property type="match status" value="1"/>
</dbReference>
<dbReference type="InterPro" id="IPR036465">
    <property type="entry name" value="vWFA_dom_sf"/>
</dbReference>
<feature type="compositionally biased region" description="Acidic residues" evidence="3">
    <location>
        <begin position="1319"/>
        <end position="1333"/>
    </location>
</feature>
<dbReference type="Pfam" id="PF00092">
    <property type="entry name" value="VWA"/>
    <property type="match status" value="1"/>
</dbReference>
<dbReference type="Pfam" id="PF04564">
    <property type="entry name" value="U-box"/>
    <property type="match status" value="1"/>
</dbReference>
<reference evidence="7" key="1">
    <citation type="journal article" date="2020" name="Stud. Mycol.">
        <title>101 Dothideomycetes genomes: a test case for predicting lifestyles and emergence of pathogens.</title>
        <authorList>
            <person name="Haridas S."/>
            <person name="Albert R."/>
            <person name="Binder M."/>
            <person name="Bloem J."/>
            <person name="Labutti K."/>
            <person name="Salamov A."/>
            <person name="Andreopoulos B."/>
            <person name="Baker S."/>
            <person name="Barry K."/>
            <person name="Bills G."/>
            <person name="Bluhm B."/>
            <person name="Cannon C."/>
            <person name="Castanera R."/>
            <person name="Culley D."/>
            <person name="Daum C."/>
            <person name="Ezra D."/>
            <person name="Gonzalez J."/>
            <person name="Henrissat B."/>
            <person name="Kuo A."/>
            <person name="Liang C."/>
            <person name="Lipzen A."/>
            <person name="Lutzoni F."/>
            <person name="Magnuson J."/>
            <person name="Mondo S."/>
            <person name="Nolan M."/>
            <person name="Ohm R."/>
            <person name="Pangilinan J."/>
            <person name="Park H.-J."/>
            <person name="Ramirez L."/>
            <person name="Alfaro M."/>
            <person name="Sun H."/>
            <person name="Tritt A."/>
            <person name="Yoshinaga Y."/>
            <person name="Zwiers L.-H."/>
            <person name="Turgeon B."/>
            <person name="Goodwin S."/>
            <person name="Spatafora J."/>
            <person name="Crous P."/>
            <person name="Grigoriev I."/>
        </authorList>
    </citation>
    <scope>NUCLEOTIDE SEQUENCE</scope>
    <source>
        <strain evidence="7">CBS 113818</strain>
    </source>
</reference>
<evidence type="ECO:0000256" key="1">
    <source>
        <dbReference type="ARBA" id="ARBA00013194"/>
    </source>
</evidence>
<dbReference type="GO" id="GO:0016567">
    <property type="term" value="P:protein ubiquitination"/>
    <property type="evidence" value="ECO:0007669"/>
    <property type="project" value="InterPro"/>
</dbReference>
<dbReference type="GO" id="GO:0003755">
    <property type="term" value="F:peptidyl-prolyl cis-trans isomerase activity"/>
    <property type="evidence" value="ECO:0007669"/>
    <property type="project" value="UniProtKB-KW"/>
</dbReference>
<dbReference type="Gene3D" id="3.40.50.410">
    <property type="entry name" value="von Willebrand factor, type A domain"/>
    <property type="match status" value="1"/>
</dbReference>
<dbReference type="OrthoDB" id="10069349at2759"/>
<dbReference type="SMART" id="SM00504">
    <property type="entry name" value="Ubox"/>
    <property type="match status" value="1"/>
</dbReference>
<feature type="domain" description="UBC core" evidence="4">
    <location>
        <begin position="1401"/>
        <end position="1551"/>
    </location>
</feature>
<evidence type="ECO:0000259" key="4">
    <source>
        <dbReference type="PROSITE" id="PS50127"/>
    </source>
</evidence>
<accession>A0A6A6ZTZ2</accession>
<keyword evidence="2" id="KW-0413">Isomerase</keyword>
<evidence type="ECO:0000256" key="2">
    <source>
        <dbReference type="ARBA" id="ARBA00023110"/>
    </source>
</evidence>
<dbReference type="PROSITE" id="PS50234">
    <property type="entry name" value="VWFA"/>
    <property type="match status" value="1"/>
</dbReference>
<protein>
    <recommendedName>
        <fullName evidence="1">peptidylprolyl isomerase</fullName>
        <ecNumber evidence="1">5.2.1.8</ecNumber>
    </recommendedName>
</protein>
<feature type="domain" description="U-box" evidence="6">
    <location>
        <begin position="844"/>
        <end position="917"/>
    </location>
</feature>
<dbReference type="PROSITE" id="PS51698">
    <property type="entry name" value="U_BOX"/>
    <property type="match status" value="1"/>
</dbReference>
<dbReference type="Pfam" id="PF00179">
    <property type="entry name" value="UQ_con"/>
    <property type="match status" value="1"/>
</dbReference>
<dbReference type="InterPro" id="IPR013083">
    <property type="entry name" value="Znf_RING/FYVE/PHD"/>
</dbReference>
<sequence length="1563" mass="174575">MSGKARYTVKFVAGEQRGSLLVLLSPSQLCSALVDAVKKRVPDLNARVGNINATLHLEEPDGPELDLEDVLSDILPGAKETVVVIFQIQKVVQSTSKPTGSTAVSIASLKIHVISSELARSCDIDAIRPLRDVILCTLKELKSRVQIHLGFPADDGTCPELECNCKIARQIDENAALNERGAGDYEASRTVILVHGHNNVVAIPLVELTRSALQETATKYLAQPNKVLTIIGGVKEATQMPGSTRYLKAPVLAICSQDRHTPRRTHGVGNMRAPSQGRDLIVDIHTLECPIELTAHNAGVTLANAGLEECAIDGVLNIFAVQRWMNVQTEIAQGKAGIFKRSDAWEHPNGQSDRGISNLLSTLRVFVGLTSGGNMEEAQQDAVLHMIHLLTRFPPAVRAAYILMRGETPRSPERAALAQCVYEVLKTVVPLRIVGSNCMRLFEGSRLLFGLILEKAKNMKLSSINDHTHLPYVGMSVYDLQNTITIEPVLSTPVQTKSGLLDLGLYKAFQEAGILSRAAILSGGAKTRIIAFDFDAVNTNTRYADRGNVNTVVSPAEYSELSYLAGLCARNQLSVIPPSALPSATPPVLTLDREGSLSVYIGRADCAEAGRDILLFRPTSAKEEEGVDVSIITQLLEPILARRTADGTVLFEAYGDQHRKLVDPDEIAVICIDLSQSMTERCRNTSSNGSGTVMAENPAYHLPDSDELKEYPRTHESFDDCLAIIRTGRDDYEKRLNAEKVLQILQQFHMLKIEAKAKELEKLRRRSSHYHYRTRADDIEREMDTIKNRYMGLQKYTTLICAWLLTCLGDDGHPPDPLLWNPGDTMPDIPRASNQGGPTGPMLEIPRDLCCHISSEIMSDPVTTVDGFTYERKNIERWFQTNEKSPLTNLVLSSLDLRPNVAKKEEVAMFLNGSDIISKYKSLRGNTHLMRVVLKSPINTWSLMLPRNLTLYELQEMAFRLTKWRHSDFELQHRNVRLPSTTAALGSLLNQDHTVFVTPLGGKATSIGSHGAEELCLVKVFDKTFDQIVVSFWEPKNSTRSVGSTVFRYYRAKFTANPTTAVEDSLVLWTQLRDVGDGQLNGTVIEGPWERLSQYLNATCATGTLTDESCVDKMDETTRVSNSTGSARTLVLKVALGRPPTNSRRERNQLSRLDVLKQMFDAFINRLLAYNFKTHVGLITFGTKASVSQGITNAVENFRHKLNSMAPSGDTAIWDSIALAQDQLQDYTEQYPNAKLRIICISDGEDNKSQQDLVNVASRLWRHGIVLDCFCLGNASNEDLQTMSYLTNGYNFEPKTLEEAIAICELEPVLSILERPESSESEPESESEMDSVDEDEHCFRDAFRMNPSLYNFRMATDEITVEHVSRDVFPERKELPQLAEAFVELGTFAKHASRTRTDGNLRLSRIHTEIRISGAHPHPDYDIYIWEPNMGLWKVVMQDQFGRPPESTYTGGTFLLYIEMGDDYPMFAPTARFITPIYHPNINRHGRICHSVLDRNWTVDTSNKDLVDIIYSLLLVPEFSDPIKTVVTLNYHWDEVQFKEEAQKHIQKHASKTRAEWREDIVE</sequence>
<organism evidence="7 8">
    <name type="scientific">Ophiobolus disseminans</name>
    <dbReference type="NCBI Taxonomy" id="1469910"/>
    <lineage>
        <taxon>Eukaryota</taxon>
        <taxon>Fungi</taxon>
        <taxon>Dikarya</taxon>
        <taxon>Ascomycota</taxon>
        <taxon>Pezizomycotina</taxon>
        <taxon>Dothideomycetes</taxon>
        <taxon>Pleosporomycetidae</taxon>
        <taxon>Pleosporales</taxon>
        <taxon>Pleosporineae</taxon>
        <taxon>Phaeosphaeriaceae</taxon>
        <taxon>Ophiobolus</taxon>
    </lineage>
</organism>
<dbReference type="InterPro" id="IPR002035">
    <property type="entry name" value="VWF_A"/>
</dbReference>
<evidence type="ECO:0000259" key="5">
    <source>
        <dbReference type="PROSITE" id="PS50234"/>
    </source>
</evidence>
<dbReference type="PANTHER" id="PTHR46573">
    <property type="entry name" value="WD REPEAT, SAM AND U-BOX DOMAIN-CONTAINING PROTEIN 1"/>
    <property type="match status" value="1"/>
</dbReference>
<evidence type="ECO:0000259" key="6">
    <source>
        <dbReference type="PROSITE" id="PS51698"/>
    </source>
</evidence>
<dbReference type="Gene3D" id="3.10.110.10">
    <property type="entry name" value="Ubiquitin Conjugating Enzyme"/>
    <property type="match status" value="1"/>
</dbReference>
<dbReference type="InterPro" id="IPR052085">
    <property type="entry name" value="WD-SAM-U-box"/>
</dbReference>
<dbReference type="SUPFAM" id="SSF53300">
    <property type="entry name" value="vWA-like"/>
    <property type="match status" value="1"/>
</dbReference>
<dbReference type="SMART" id="SM00327">
    <property type="entry name" value="VWA"/>
    <property type="match status" value="1"/>
</dbReference>
<dbReference type="Gene3D" id="3.30.40.10">
    <property type="entry name" value="Zinc/RING finger domain, C3HC4 (zinc finger)"/>
    <property type="match status" value="1"/>
</dbReference>
<proteinExistence type="predicted"/>
<feature type="region of interest" description="Disordered" evidence="3">
    <location>
        <begin position="1314"/>
        <end position="1333"/>
    </location>
</feature>
<dbReference type="InterPro" id="IPR000608">
    <property type="entry name" value="UBC"/>
</dbReference>
<dbReference type="EMBL" id="MU006231">
    <property type="protein sequence ID" value="KAF2824079.1"/>
    <property type="molecule type" value="Genomic_DNA"/>
</dbReference>
<keyword evidence="8" id="KW-1185">Reference proteome</keyword>
<dbReference type="CDD" id="cd16655">
    <property type="entry name" value="RING-Ubox_WDSUB1-like"/>
    <property type="match status" value="1"/>
</dbReference>
<dbReference type="InterPro" id="IPR016135">
    <property type="entry name" value="UBQ-conjugating_enzyme/RWD"/>
</dbReference>
<feature type="domain" description="VWFA" evidence="5">
    <location>
        <begin position="1133"/>
        <end position="1313"/>
    </location>
</feature>
<evidence type="ECO:0000313" key="7">
    <source>
        <dbReference type="EMBL" id="KAF2824079.1"/>
    </source>
</evidence>
<dbReference type="SUPFAM" id="SSF54495">
    <property type="entry name" value="UBC-like"/>
    <property type="match status" value="1"/>
</dbReference>
<dbReference type="EC" id="5.2.1.8" evidence="1"/>
<dbReference type="PROSITE" id="PS50127">
    <property type="entry name" value="UBC_2"/>
    <property type="match status" value="1"/>
</dbReference>
<evidence type="ECO:0000313" key="8">
    <source>
        <dbReference type="Proteomes" id="UP000799424"/>
    </source>
</evidence>
<dbReference type="GO" id="GO:0004842">
    <property type="term" value="F:ubiquitin-protein transferase activity"/>
    <property type="evidence" value="ECO:0007669"/>
    <property type="project" value="InterPro"/>
</dbReference>
<keyword evidence="2" id="KW-0697">Rotamase</keyword>
<dbReference type="InterPro" id="IPR003613">
    <property type="entry name" value="Ubox_domain"/>
</dbReference>
<dbReference type="PANTHER" id="PTHR46573:SF1">
    <property type="entry name" value="WD REPEAT, SAM AND U-BOX DOMAIN-CONTAINING PROTEIN 1"/>
    <property type="match status" value="1"/>
</dbReference>
<dbReference type="Proteomes" id="UP000799424">
    <property type="component" value="Unassembled WGS sequence"/>
</dbReference>
<name>A0A6A6ZTZ2_9PLEO</name>
<dbReference type="SMART" id="SM00212">
    <property type="entry name" value="UBCc"/>
    <property type="match status" value="1"/>
</dbReference>
<evidence type="ECO:0000256" key="3">
    <source>
        <dbReference type="SAM" id="MobiDB-lite"/>
    </source>
</evidence>